<sequence length="330" mass="38686">MVFCKGDEDSINRVLEALNHFSAATRLIANRDKSHMFVAGVRDQVKAQLLEKTGFAQGTFPIRYLGLPLSSKKWSKLETTVDQQDYKPDNNYLCKTIIICWKATIFILPQSILKKVNRKCREYLWGKTVEQKKTSLVSWDKVCLLKSRRGLNVKDCRTWNIASMVGGRYSITKSYLQLKGEHNKMEVADLIWNSVALPKYRFHVWLVVYGRLLTKERLLRLHIPVENPNYYLCDHRVMEKSTHLFVDRNWITSLRVELTQWINVQLPAGELKYVLECIKRKRWKEFSKELIAAVWGAMTYQTLRARNYKVFKDAILQPIEVATQIKREIV</sequence>
<organism evidence="1 2">
    <name type="scientific">Nicotiana tabacum</name>
    <name type="common">Common tobacco</name>
    <dbReference type="NCBI Taxonomy" id="4097"/>
    <lineage>
        <taxon>Eukaryota</taxon>
        <taxon>Viridiplantae</taxon>
        <taxon>Streptophyta</taxon>
        <taxon>Embryophyta</taxon>
        <taxon>Tracheophyta</taxon>
        <taxon>Spermatophyta</taxon>
        <taxon>Magnoliopsida</taxon>
        <taxon>eudicotyledons</taxon>
        <taxon>Gunneridae</taxon>
        <taxon>Pentapetalae</taxon>
        <taxon>asterids</taxon>
        <taxon>lamiids</taxon>
        <taxon>Solanales</taxon>
        <taxon>Solanaceae</taxon>
        <taxon>Nicotianoideae</taxon>
        <taxon>Nicotianeae</taxon>
        <taxon>Nicotiana</taxon>
    </lineage>
</organism>
<reference evidence="2" key="2">
    <citation type="submission" date="2025-08" db="UniProtKB">
        <authorList>
            <consortium name="RefSeq"/>
        </authorList>
    </citation>
    <scope>IDENTIFICATION</scope>
    <source>
        <tissue evidence="2">Leaf</tissue>
    </source>
</reference>
<reference evidence="1" key="1">
    <citation type="journal article" date="2014" name="Nat. Commun.">
        <title>The tobacco genome sequence and its comparison with those of tomato and potato.</title>
        <authorList>
            <person name="Sierro N."/>
            <person name="Battey J.N."/>
            <person name="Ouadi S."/>
            <person name="Bakaher N."/>
            <person name="Bovet L."/>
            <person name="Willig A."/>
            <person name="Goepfert S."/>
            <person name="Peitsch M.C."/>
            <person name="Ivanov N.V."/>
        </authorList>
    </citation>
    <scope>NUCLEOTIDE SEQUENCE [LARGE SCALE GENOMIC DNA]</scope>
</reference>
<dbReference type="Proteomes" id="UP000790787">
    <property type="component" value="Chromosome 15"/>
</dbReference>
<keyword evidence="1" id="KW-1185">Reference proteome</keyword>
<dbReference type="RefSeq" id="XP_075087992.1">
    <property type="nucleotide sequence ID" value="XM_075231891.1"/>
</dbReference>
<name>A0AC58SSP2_TOBAC</name>
<evidence type="ECO:0000313" key="2">
    <source>
        <dbReference type="RefSeq" id="XP_075087992.1"/>
    </source>
</evidence>
<proteinExistence type="predicted"/>
<evidence type="ECO:0000313" key="1">
    <source>
        <dbReference type="Proteomes" id="UP000790787"/>
    </source>
</evidence>
<gene>
    <name evidence="2" type="primary">LOC142169947</name>
</gene>
<protein>
    <submittedName>
        <fullName evidence="2">Uncharacterized protein LOC142169947</fullName>
    </submittedName>
</protein>
<accession>A0AC58SSP2</accession>